<feature type="compositionally biased region" description="Basic and acidic residues" evidence="1">
    <location>
        <begin position="1"/>
        <end position="10"/>
    </location>
</feature>
<accession>A0A1V4A0U2</accession>
<feature type="compositionally biased region" description="Basic and acidic residues" evidence="1">
    <location>
        <begin position="53"/>
        <end position="63"/>
    </location>
</feature>
<protein>
    <submittedName>
        <fullName evidence="2">Uncharacterized protein</fullName>
    </submittedName>
</protein>
<evidence type="ECO:0000256" key="1">
    <source>
        <dbReference type="SAM" id="MobiDB-lite"/>
    </source>
</evidence>
<reference evidence="2 3" key="1">
    <citation type="submission" date="2017-02" db="EMBL/GenBank/DDBJ databases">
        <title>Draft Genome Sequence of Streptomyces tsukubaensis F601, a Producer of the immunosuppressant tacrolimus FK506.</title>
        <authorList>
            <person name="Zong G."/>
            <person name="Zhong C."/>
            <person name="Fu J."/>
            <person name="Qin R."/>
            <person name="Cao G."/>
        </authorList>
    </citation>
    <scope>NUCLEOTIDE SEQUENCE [LARGE SCALE GENOMIC DNA]</scope>
    <source>
        <strain evidence="2 3">F601</strain>
    </source>
</reference>
<dbReference type="EMBL" id="MVFC01000040">
    <property type="protein sequence ID" value="OON72226.1"/>
    <property type="molecule type" value="Genomic_DNA"/>
</dbReference>
<sequence>MGDPKNDETVIKPQDIHATAAEGGEQPAEEKLKAQGDIHATGGEATTLGDIHATSEPEKPKKS</sequence>
<evidence type="ECO:0000313" key="3">
    <source>
        <dbReference type="Proteomes" id="UP000190539"/>
    </source>
</evidence>
<feature type="region of interest" description="Disordered" evidence="1">
    <location>
        <begin position="1"/>
        <end position="63"/>
    </location>
</feature>
<dbReference type="RefSeq" id="WP_077973638.1">
    <property type="nucleotide sequence ID" value="NZ_CP045178.1"/>
</dbReference>
<organism evidence="2 3">
    <name type="scientific">Streptomyces tsukubensis</name>
    <dbReference type="NCBI Taxonomy" id="83656"/>
    <lineage>
        <taxon>Bacteria</taxon>
        <taxon>Bacillati</taxon>
        <taxon>Actinomycetota</taxon>
        <taxon>Actinomycetes</taxon>
        <taxon>Kitasatosporales</taxon>
        <taxon>Streptomycetaceae</taxon>
        <taxon>Streptomyces</taxon>
    </lineage>
</organism>
<proteinExistence type="predicted"/>
<comment type="caution">
    <text evidence="2">The sequence shown here is derived from an EMBL/GenBank/DDBJ whole genome shotgun (WGS) entry which is preliminary data.</text>
</comment>
<keyword evidence="3" id="KW-1185">Reference proteome</keyword>
<name>A0A1V4A0U2_9ACTN</name>
<dbReference type="Proteomes" id="UP000190539">
    <property type="component" value="Unassembled WGS sequence"/>
</dbReference>
<dbReference type="AlphaFoldDB" id="A0A1V4A0U2"/>
<evidence type="ECO:0000313" key="2">
    <source>
        <dbReference type="EMBL" id="OON72226.1"/>
    </source>
</evidence>
<gene>
    <name evidence="2" type="ORF">B1H18_30385</name>
</gene>